<accession>A0A6J0BCQ2</accession>
<dbReference type="OrthoDB" id="286811at2759"/>
<comment type="function">
    <text evidence="1">Accessory subunit of the mitochondrial membrane respiratory chain NADH dehydrogenase (Complex I), that is believed not to be involved in catalysis. Complex I functions in the transfer of electrons from NADH to the respiratory chain. The immediate electron acceptor for the enzyme is believed to be ubiquinone.</text>
</comment>
<dbReference type="GO" id="GO:0005743">
    <property type="term" value="C:mitochondrial inner membrane"/>
    <property type="evidence" value="ECO:0007669"/>
    <property type="project" value="UniProtKB-SubCell"/>
</dbReference>
<dbReference type="AlphaFoldDB" id="A0A6J0BCQ2"/>
<evidence type="ECO:0000313" key="12">
    <source>
        <dbReference type="RefSeq" id="XP_015512076.1"/>
    </source>
</evidence>
<keyword evidence="9" id="KW-0496">Mitochondrion</keyword>
<dbReference type="GeneID" id="107218654"/>
<dbReference type="GO" id="GO:0022904">
    <property type="term" value="P:respiratory electron transport chain"/>
    <property type="evidence" value="ECO:0007669"/>
    <property type="project" value="InterPro"/>
</dbReference>
<keyword evidence="6" id="KW-0679">Respiratory chain</keyword>
<keyword evidence="11" id="KW-1185">Reference proteome</keyword>
<keyword evidence="8" id="KW-0249">Electron transport</keyword>
<evidence type="ECO:0000256" key="9">
    <source>
        <dbReference type="ARBA" id="ARBA00023128"/>
    </source>
</evidence>
<evidence type="ECO:0000256" key="3">
    <source>
        <dbReference type="ARBA" id="ARBA00010261"/>
    </source>
</evidence>
<evidence type="ECO:0000256" key="2">
    <source>
        <dbReference type="ARBA" id="ARBA00004443"/>
    </source>
</evidence>
<reference evidence="12" key="1">
    <citation type="submission" date="2025-08" db="UniProtKB">
        <authorList>
            <consortium name="RefSeq"/>
        </authorList>
    </citation>
    <scope>IDENTIFICATION</scope>
    <source>
        <tissue evidence="12">Thorax and Abdomen</tissue>
    </source>
</reference>
<comment type="subcellular location">
    <subcellularLocation>
        <location evidence="2">Mitochondrion inner membrane</location>
        <topology evidence="2">Peripheral membrane protein</topology>
        <orientation evidence="2">Matrix side</orientation>
    </subcellularLocation>
</comment>
<keyword evidence="10" id="KW-0472">Membrane</keyword>
<evidence type="ECO:0000256" key="10">
    <source>
        <dbReference type="ARBA" id="ARBA00023136"/>
    </source>
</evidence>
<dbReference type="CTD" id="39214"/>
<dbReference type="Pfam" id="PF04716">
    <property type="entry name" value="ETC_C1_NDUFA5"/>
    <property type="match status" value="1"/>
</dbReference>
<dbReference type="Proteomes" id="UP000829291">
    <property type="component" value="Chromosome 1"/>
</dbReference>
<dbReference type="InterPro" id="IPR006806">
    <property type="entry name" value="NDUFA5"/>
</dbReference>
<dbReference type="FunCoup" id="A0A6J0BCQ2">
    <property type="interactions" value="1193"/>
</dbReference>
<comment type="subunit">
    <text evidence="4">Complex I is composed of 45 different subunits.</text>
</comment>
<dbReference type="KEGG" id="nlo:107218654"/>
<evidence type="ECO:0000256" key="4">
    <source>
        <dbReference type="ARBA" id="ARBA00011533"/>
    </source>
</evidence>
<evidence type="ECO:0000256" key="7">
    <source>
        <dbReference type="ARBA" id="ARBA00022792"/>
    </source>
</evidence>
<name>A0A6J0BCQ2_NEOLC</name>
<evidence type="ECO:0000256" key="1">
    <source>
        <dbReference type="ARBA" id="ARBA00003195"/>
    </source>
</evidence>
<keyword evidence="5" id="KW-0813">Transport</keyword>
<evidence type="ECO:0000256" key="5">
    <source>
        <dbReference type="ARBA" id="ARBA00022448"/>
    </source>
</evidence>
<evidence type="ECO:0000256" key="8">
    <source>
        <dbReference type="ARBA" id="ARBA00022982"/>
    </source>
</evidence>
<evidence type="ECO:0000256" key="6">
    <source>
        <dbReference type="ARBA" id="ARBA00022660"/>
    </source>
</evidence>
<keyword evidence="7" id="KW-0999">Mitochondrion inner membrane</keyword>
<comment type="similarity">
    <text evidence="3">Belongs to the complex I NDUFA5 subunit family.</text>
</comment>
<sequence>MAGLLKKSTNLARVPVAPNPHHTLGVLYSKILRAVDKMPKDYPYRINTEKIVKERAAHVKNNLKVPDLEKAINCGQAEELILQAENELHLARKFLGWKPWEPLIQEAPANQWTWPPHK</sequence>
<dbReference type="PANTHER" id="PTHR12653">
    <property type="entry name" value="NADH-UBIQUINONE OXIDOREDUCTASE 13 KD-B SUBUNIT"/>
    <property type="match status" value="1"/>
</dbReference>
<dbReference type="PANTHER" id="PTHR12653:SF0">
    <property type="entry name" value="NADH DEHYDROGENASE [UBIQUINONE] 1 ALPHA SUBCOMPLEX SUBUNIT 5"/>
    <property type="match status" value="1"/>
</dbReference>
<protein>
    <submittedName>
        <fullName evidence="12">NADH dehydrogenase [ubiquinone] 1 alpha subcomplex subunit 5</fullName>
    </submittedName>
</protein>
<dbReference type="RefSeq" id="XP_015512076.1">
    <property type="nucleotide sequence ID" value="XM_015656590.2"/>
</dbReference>
<evidence type="ECO:0000313" key="11">
    <source>
        <dbReference type="Proteomes" id="UP000829291"/>
    </source>
</evidence>
<organism evidence="12">
    <name type="scientific">Neodiprion lecontei</name>
    <name type="common">Redheaded pine sawfly</name>
    <dbReference type="NCBI Taxonomy" id="441921"/>
    <lineage>
        <taxon>Eukaryota</taxon>
        <taxon>Metazoa</taxon>
        <taxon>Ecdysozoa</taxon>
        <taxon>Arthropoda</taxon>
        <taxon>Hexapoda</taxon>
        <taxon>Insecta</taxon>
        <taxon>Pterygota</taxon>
        <taxon>Neoptera</taxon>
        <taxon>Endopterygota</taxon>
        <taxon>Hymenoptera</taxon>
        <taxon>Tenthredinoidea</taxon>
        <taxon>Diprionidae</taxon>
        <taxon>Diprioninae</taxon>
        <taxon>Neodiprion</taxon>
    </lineage>
</organism>
<dbReference type="InParanoid" id="A0A6J0BCQ2"/>
<gene>
    <name evidence="12" type="primary">LOC107218654</name>
</gene>
<proteinExistence type="inferred from homology"/>